<reference evidence="2 3" key="1">
    <citation type="journal article" date="2018" name="Biotechnol. Biofuels">
        <title>Integrative visual omics of the white-rot fungus Polyporus brumalis exposes the biotechnological potential of its oxidative enzymes for delignifying raw plant biomass.</title>
        <authorList>
            <person name="Miyauchi S."/>
            <person name="Rancon A."/>
            <person name="Drula E."/>
            <person name="Hage H."/>
            <person name="Chaduli D."/>
            <person name="Favel A."/>
            <person name="Grisel S."/>
            <person name="Henrissat B."/>
            <person name="Herpoel-Gimbert I."/>
            <person name="Ruiz-Duenas F.J."/>
            <person name="Chevret D."/>
            <person name="Hainaut M."/>
            <person name="Lin J."/>
            <person name="Wang M."/>
            <person name="Pangilinan J."/>
            <person name="Lipzen A."/>
            <person name="Lesage-Meessen L."/>
            <person name="Navarro D."/>
            <person name="Riley R."/>
            <person name="Grigoriev I.V."/>
            <person name="Zhou S."/>
            <person name="Raouche S."/>
            <person name="Rosso M.N."/>
        </authorList>
    </citation>
    <scope>NUCLEOTIDE SEQUENCE [LARGE SCALE GENOMIC DNA]</scope>
    <source>
        <strain evidence="2 3">BRFM 1820</strain>
    </source>
</reference>
<dbReference type="Gene3D" id="3.50.50.60">
    <property type="entry name" value="FAD/NAD(P)-binding domain"/>
    <property type="match status" value="1"/>
</dbReference>
<organism evidence="2 3">
    <name type="scientific">Lentinus brumalis</name>
    <dbReference type="NCBI Taxonomy" id="2498619"/>
    <lineage>
        <taxon>Eukaryota</taxon>
        <taxon>Fungi</taxon>
        <taxon>Dikarya</taxon>
        <taxon>Basidiomycota</taxon>
        <taxon>Agaricomycotina</taxon>
        <taxon>Agaricomycetes</taxon>
        <taxon>Polyporales</taxon>
        <taxon>Polyporaceae</taxon>
        <taxon>Lentinus</taxon>
    </lineage>
</organism>
<dbReference type="PANTHER" id="PTHR42877:SF7">
    <property type="entry name" value="FLAVIN-BINDING MONOOXYGENASE-RELATED"/>
    <property type="match status" value="1"/>
</dbReference>
<protein>
    <submittedName>
        <fullName evidence="2">FAD/NAD(P)-binding domain-containing protein</fullName>
    </submittedName>
</protein>
<dbReference type="Proteomes" id="UP000256964">
    <property type="component" value="Unassembled WGS sequence"/>
</dbReference>
<evidence type="ECO:0000313" key="2">
    <source>
        <dbReference type="EMBL" id="RDX43037.1"/>
    </source>
</evidence>
<keyword evidence="3" id="KW-1185">Reference proteome</keyword>
<dbReference type="STRING" id="139420.A0A371CS15"/>
<dbReference type="PANTHER" id="PTHR42877">
    <property type="entry name" value="L-ORNITHINE N(5)-MONOOXYGENASE-RELATED"/>
    <property type="match status" value="1"/>
</dbReference>
<feature type="non-terminal residue" evidence="2">
    <location>
        <position position="177"/>
    </location>
</feature>
<evidence type="ECO:0000256" key="1">
    <source>
        <dbReference type="ARBA" id="ARBA00010139"/>
    </source>
</evidence>
<comment type="similarity">
    <text evidence="1">Belongs to the FAD-binding monooxygenase family.</text>
</comment>
<name>A0A371CS15_9APHY</name>
<dbReference type="AlphaFoldDB" id="A0A371CS15"/>
<dbReference type="InterPro" id="IPR051209">
    <property type="entry name" value="FAD-bind_Monooxygenase_sf"/>
</dbReference>
<accession>A0A371CS15</accession>
<evidence type="ECO:0000313" key="3">
    <source>
        <dbReference type="Proteomes" id="UP000256964"/>
    </source>
</evidence>
<feature type="non-terminal residue" evidence="2">
    <location>
        <position position="1"/>
    </location>
</feature>
<proteinExistence type="inferred from homology"/>
<dbReference type="EMBL" id="KZ857472">
    <property type="protein sequence ID" value="RDX43037.1"/>
    <property type="molecule type" value="Genomic_DNA"/>
</dbReference>
<gene>
    <name evidence="2" type="ORF">OH76DRAFT_1317752</name>
</gene>
<dbReference type="OrthoDB" id="74360at2759"/>
<dbReference type="InterPro" id="IPR036188">
    <property type="entry name" value="FAD/NAD-bd_sf"/>
</dbReference>
<dbReference type="Pfam" id="PF13450">
    <property type="entry name" value="NAD_binding_8"/>
    <property type="match status" value="1"/>
</dbReference>
<sequence length="177" mass="20381">AIDGYRPIKVIVIGAGFSGILAGIRFPQKVPNVDLTIYEKSAGVGGTWYNNRYPRVACDVPAHCYQFSFEDKRDWSSFYAPGHEIQQHLQDVVDKYKVMRYIKLTHEVVHARYDEATCKWHVRIRRAKAGSETEFEEFEDVADVLLTAFGALSRWKWPDIAGMKDFKGELYHTAQFD</sequence>
<dbReference type="SUPFAM" id="SSF51905">
    <property type="entry name" value="FAD/NAD(P)-binding domain"/>
    <property type="match status" value="1"/>
</dbReference>